<sequence length="241" mass="27242">MQLSKKPAAPSILLCHLIISNNTGRPGSLLPLLSLACPLPIETVTSPIRLSSTNSPKQNATQRAGDSLPPLGAYPRDLTCSHRWNDGDEGAYGSQPMTSQMAWHGIVTCATNSKQLVHKHVWRRSATQQDAGGRREIRGPGSSVVEPWPQISRSACRSPCQPRPSRSDAAGQHVRGYREPELVVSMGVRLHGVLKRVVEIPERRLGVRQRLYTRLWYLVQFSNLRSRWWRCVIIRRRFWDW</sequence>
<evidence type="ECO:0000313" key="1">
    <source>
        <dbReference type="EMBL" id="KAF2623956.1"/>
    </source>
</evidence>
<dbReference type="Proteomes" id="UP000799754">
    <property type="component" value="Unassembled WGS sequence"/>
</dbReference>
<proteinExistence type="predicted"/>
<name>A0ACB6RPZ8_9PLEO</name>
<comment type="caution">
    <text evidence="1">The sequence shown here is derived from an EMBL/GenBank/DDBJ whole genome shotgun (WGS) entry which is preliminary data.</text>
</comment>
<accession>A0ACB6RPZ8</accession>
<organism evidence="1 2">
    <name type="scientific">Macroventuria anomochaeta</name>
    <dbReference type="NCBI Taxonomy" id="301207"/>
    <lineage>
        <taxon>Eukaryota</taxon>
        <taxon>Fungi</taxon>
        <taxon>Dikarya</taxon>
        <taxon>Ascomycota</taxon>
        <taxon>Pezizomycotina</taxon>
        <taxon>Dothideomycetes</taxon>
        <taxon>Pleosporomycetidae</taxon>
        <taxon>Pleosporales</taxon>
        <taxon>Pleosporineae</taxon>
        <taxon>Didymellaceae</taxon>
        <taxon>Macroventuria</taxon>
    </lineage>
</organism>
<keyword evidence="2" id="KW-1185">Reference proteome</keyword>
<protein>
    <submittedName>
        <fullName evidence="1">Uncharacterized protein</fullName>
    </submittedName>
</protein>
<dbReference type="EMBL" id="MU006733">
    <property type="protein sequence ID" value="KAF2623956.1"/>
    <property type="molecule type" value="Genomic_DNA"/>
</dbReference>
<gene>
    <name evidence="1" type="ORF">BU25DRAFT_164969</name>
</gene>
<reference evidence="1" key="1">
    <citation type="journal article" date="2020" name="Stud. Mycol.">
        <title>101 Dothideomycetes genomes: a test case for predicting lifestyles and emergence of pathogens.</title>
        <authorList>
            <person name="Haridas S."/>
            <person name="Albert R."/>
            <person name="Binder M."/>
            <person name="Bloem J."/>
            <person name="Labutti K."/>
            <person name="Salamov A."/>
            <person name="Andreopoulos B."/>
            <person name="Baker S."/>
            <person name="Barry K."/>
            <person name="Bills G."/>
            <person name="Bluhm B."/>
            <person name="Cannon C."/>
            <person name="Castanera R."/>
            <person name="Culley D."/>
            <person name="Daum C."/>
            <person name="Ezra D."/>
            <person name="Gonzalez J."/>
            <person name="Henrissat B."/>
            <person name="Kuo A."/>
            <person name="Liang C."/>
            <person name="Lipzen A."/>
            <person name="Lutzoni F."/>
            <person name="Magnuson J."/>
            <person name="Mondo S."/>
            <person name="Nolan M."/>
            <person name="Ohm R."/>
            <person name="Pangilinan J."/>
            <person name="Park H.-J."/>
            <person name="Ramirez L."/>
            <person name="Alfaro M."/>
            <person name="Sun H."/>
            <person name="Tritt A."/>
            <person name="Yoshinaga Y."/>
            <person name="Zwiers L.-H."/>
            <person name="Turgeon B."/>
            <person name="Goodwin S."/>
            <person name="Spatafora J."/>
            <person name="Crous P."/>
            <person name="Grigoriev I."/>
        </authorList>
    </citation>
    <scope>NUCLEOTIDE SEQUENCE</scope>
    <source>
        <strain evidence="1">CBS 525.71</strain>
    </source>
</reference>
<evidence type="ECO:0000313" key="2">
    <source>
        <dbReference type="Proteomes" id="UP000799754"/>
    </source>
</evidence>